<comment type="caution">
    <text evidence="1">The sequence shown here is derived from an EMBL/GenBank/DDBJ whole genome shotgun (WGS) entry which is preliminary data.</text>
</comment>
<keyword evidence="2" id="KW-1185">Reference proteome</keyword>
<dbReference type="Proteomes" id="UP001163603">
    <property type="component" value="Chromosome 12"/>
</dbReference>
<evidence type="ECO:0000313" key="2">
    <source>
        <dbReference type="Proteomes" id="UP001163603"/>
    </source>
</evidence>
<protein>
    <submittedName>
        <fullName evidence="1">Uncharacterized protein</fullName>
    </submittedName>
</protein>
<organism evidence="1 2">
    <name type="scientific">Pistacia integerrima</name>
    <dbReference type="NCBI Taxonomy" id="434235"/>
    <lineage>
        <taxon>Eukaryota</taxon>
        <taxon>Viridiplantae</taxon>
        <taxon>Streptophyta</taxon>
        <taxon>Embryophyta</taxon>
        <taxon>Tracheophyta</taxon>
        <taxon>Spermatophyta</taxon>
        <taxon>Magnoliopsida</taxon>
        <taxon>eudicotyledons</taxon>
        <taxon>Gunneridae</taxon>
        <taxon>Pentapetalae</taxon>
        <taxon>rosids</taxon>
        <taxon>malvids</taxon>
        <taxon>Sapindales</taxon>
        <taxon>Anacardiaceae</taxon>
        <taxon>Pistacia</taxon>
    </lineage>
</organism>
<reference evidence="2" key="1">
    <citation type="journal article" date="2023" name="G3 (Bethesda)">
        <title>Genome assembly and association tests identify interacting loci associated with vigor, precocity, and sex in interspecific pistachio rootstocks.</title>
        <authorList>
            <person name="Palmer W."/>
            <person name="Jacygrad E."/>
            <person name="Sagayaradj S."/>
            <person name="Cavanaugh K."/>
            <person name="Han R."/>
            <person name="Bertier L."/>
            <person name="Beede B."/>
            <person name="Kafkas S."/>
            <person name="Golino D."/>
            <person name="Preece J."/>
            <person name="Michelmore R."/>
        </authorList>
    </citation>
    <scope>NUCLEOTIDE SEQUENCE [LARGE SCALE GENOMIC DNA]</scope>
</reference>
<sequence>MCNGNMAIQNNHRAGSEAILENVWASFIGTEDGVEKRTSDAAELSKSWEELPYLDGRDGSMDILQRLPSLGSDTPMLSEENVSIPRKRASREWEQNNGMMILNHEQPEMKRMSCMKDSCGDEFDVLEFQDLGAEYLDNLLSSF</sequence>
<proteinExistence type="predicted"/>
<dbReference type="EMBL" id="CM047747">
    <property type="protein sequence ID" value="KAJ0016629.1"/>
    <property type="molecule type" value="Genomic_DNA"/>
</dbReference>
<gene>
    <name evidence="1" type="ORF">Pint_10482</name>
</gene>
<evidence type="ECO:0000313" key="1">
    <source>
        <dbReference type="EMBL" id="KAJ0016629.1"/>
    </source>
</evidence>
<accession>A0ACC0XEB9</accession>
<name>A0ACC0XEB9_9ROSI</name>